<feature type="domain" description="Guanylate cyclase" evidence="3">
    <location>
        <begin position="8"/>
        <end position="122"/>
    </location>
</feature>
<dbReference type="InterPro" id="IPR029787">
    <property type="entry name" value="Nucleotide_cyclase"/>
</dbReference>
<dbReference type="InterPro" id="IPR011990">
    <property type="entry name" value="TPR-like_helical_dom_sf"/>
</dbReference>
<dbReference type="SUPFAM" id="SSF55073">
    <property type="entry name" value="Nucleotide cyclase"/>
    <property type="match status" value="1"/>
</dbReference>
<dbReference type="GO" id="GO:0005524">
    <property type="term" value="F:ATP binding"/>
    <property type="evidence" value="ECO:0007669"/>
    <property type="project" value="UniProtKB-KW"/>
</dbReference>
<dbReference type="Gene3D" id="1.25.40.10">
    <property type="entry name" value="Tetratricopeptide repeat domain"/>
    <property type="match status" value="2"/>
</dbReference>
<dbReference type="AlphaFoldDB" id="A0A3A4NUD9"/>
<name>A0A3A4NUD9_ABYX5</name>
<dbReference type="Proteomes" id="UP000265882">
    <property type="component" value="Unassembled WGS sequence"/>
</dbReference>
<dbReference type="InterPro" id="IPR019734">
    <property type="entry name" value="TPR_rpt"/>
</dbReference>
<dbReference type="PANTHER" id="PTHR16305:SF28">
    <property type="entry name" value="GUANYLATE CYCLASE DOMAIN-CONTAINING PROTEIN"/>
    <property type="match status" value="1"/>
</dbReference>
<dbReference type="SMART" id="SM00044">
    <property type="entry name" value="CYCc"/>
    <property type="match status" value="1"/>
</dbReference>
<accession>A0A3A4NUD9</accession>
<dbReference type="InterPro" id="IPR041664">
    <property type="entry name" value="AAA_16"/>
</dbReference>
<dbReference type="EMBL" id="QZKU01000075">
    <property type="protein sequence ID" value="RJP20710.1"/>
    <property type="molecule type" value="Genomic_DNA"/>
</dbReference>
<dbReference type="GO" id="GO:0009190">
    <property type="term" value="P:cyclic nucleotide biosynthetic process"/>
    <property type="evidence" value="ECO:0007669"/>
    <property type="project" value="InterPro"/>
</dbReference>
<dbReference type="InterPro" id="IPR027417">
    <property type="entry name" value="P-loop_NTPase"/>
</dbReference>
<evidence type="ECO:0000256" key="2">
    <source>
        <dbReference type="ARBA" id="ARBA00022840"/>
    </source>
</evidence>
<keyword evidence="2" id="KW-0067">ATP-binding</keyword>
<keyword evidence="1" id="KW-0547">Nucleotide-binding</keyword>
<dbReference type="GO" id="GO:0004016">
    <property type="term" value="F:adenylate cyclase activity"/>
    <property type="evidence" value="ECO:0007669"/>
    <property type="project" value="UniProtKB-ARBA"/>
</dbReference>
<dbReference type="SUPFAM" id="SSF48452">
    <property type="entry name" value="TPR-like"/>
    <property type="match status" value="1"/>
</dbReference>
<evidence type="ECO:0000313" key="4">
    <source>
        <dbReference type="EMBL" id="RJP20710.1"/>
    </source>
</evidence>
<evidence type="ECO:0000256" key="1">
    <source>
        <dbReference type="ARBA" id="ARBA00022741"/>
    </source>
</evidence>
<dbReference type="Gene3D" id="3.40.50.300">
    <property type="entry name" value="P-loop containing nucleotide triphosphate hydrolases"/>
    <property type="match status" value="1"/>
</dbReference>
<dbReference type="Pfam" id="PF13191">
    <property type="entry name" value="AAA_16"/>
    <property type="match status" value="1"/>
</dbReference>
<dbReference type="PANTHER" id="PTHR16305">
    <property type="entry name" value="TESTICULAR SOLUBLE ADENYLYL CYCLASE"/>
    <property type="match status" value="1"/>
</dbReference>
<dbReference type="InterPro" id="IPR001054">
    <property type="entry name" value="A/G_cyclase"/>
</dbReference>
<dbReference type="GO" id="GO:0005737">
    <property type="term" value="C:cytoplasm"/>
    <property type="evidence" value="ECO:0007669"/>
    <property type="project" value="TreeGrafter"/>
</dbReference>
<dbReference type="Gene3D" id="3.30.70.1230">
    <property type="entry name" value="Nucleotide cyclase"/>
    <property type="match status" value="1"/>
</dbReference>
<evidence type="ECO:0000259" key="3">
    <source>
        <dbReference type="PROSITE" id="PS50125"/>
    </source>
</evidence>
<gene>
    <name evidence="4" type="ORF">C4520_11175</name>
</gene>
<protein>
    <recommendedName>
        <fullName evidence="3">Guanylate cyclase domain-containing protein</fullName>
    </recommendedName>
</protein>
<proteinExistence type="predicted"/>
<dbReference type="SMART" id="SM00028">
    <property type="entry name" value="TPR"/>
    <property type="match status" value="3"/>
</dbReference>
<comment type="caution">
    <text evidence="4">The sequence shown here is derived from an EMBL/GenBank/DDBJ whole genome shotgun (WGS) entry which is preliminary data.</text>
</comment>
<dbReference type="PROSITE" id="PS50125">
    <property type="entry name" value="GUANYLATE_CYCLASE_2"/>
    <property type="match status" value="1"/>
</dbReference>
<organism evidence="4 5">
    <name type="scientific">Abyssobacteria bacterium (strain SURF_5)</name>
    <dbReference type="NCBI Taxonomy" id="2093360"/>
    <lineage>
        <taxon>Bacteria</taxon>
        <taxon>Pseudomonadati</taxon>
        <taxon>Candidatus Hydrogenedentota</taxon>
        <taxon>Candidatus Abyssobacteria</taxon>
    </lineage>
</organism>
<evidence type="ECO:0000313" key="5">
    <source>
        <dbReference type="Proteomes" id="UP000265882"/>
    </source>
</evidence>
<dbReference type="SUPFAM" id="SSF52540">
    <property type="entry name" value="P-loop containing nucleoside triphosphate hydrolases"/>
    <property type="match status" value="1"/>
</dbReference>
<sequence>MTTTATVTVLFTDVVGSGELRTTRGERSAQQLLETHAELVRREIERHNGEEIKALGDGFMVAFGSARSGVECAVAIQRALGEHARQHPEQQVQVRAGLNTGEAIHEGGDLFGSAVDAAARIMSKAAGGQILISEHTRGVIGKLQDVAVVNRGPFWLKGFPDRWRLYEILWQEEKAPLFSPPPHIAERTPFVGREIERAELRRFLEQARGGRGALVLVGGEPGVGKTRLCEELMIEARSHGFLTLTGHCYQMEGAPFYIPFVEAIELAARIVEPAALRLALGDSAPEVAKLMPRLRTLFRDIPPSAEMPPELERYYMFNGVRDFIERAAGVQPMLLIIEDLQWADDATLLLLQHVVQQVHEMPVYILGTYRDSELEVSISLARCLEELVRRRLDYRIALKPLPETNVMAMLRGRTGKEPPAAFVQAVFEETEGNPFFVEELFKHLAEEGKLFDAEGRWRADLRIDELNVPESVRLVVGHRLARVSDQCRRALTAGAIIGRGFGFELLGQVANLDEDTLLDAIDDAERAQLVTSKTERGQARISFAHDLIRHALVSSLSAPRRQRLHLRVADAMERLYADALEERAAAMAYHLSEAGAAADRIKTVTYLALAGDRALKASAFEDALRHYDDALSLEAGENLARRGSLLFKRGMARRSLGNWNEPLADWREALDVFERVNDRESVGHVCADLSYHFARYGRMKEAYEITQRGLAALGDTENADRCRLLGALGMVLSMMSGRTLDNANDCFKKALDIAEKLQSKPLLGSLLHRKAFHHIFHWQSKDTVEVGLEAARLLRPVGNLYDTSASLFVSQWGAVCSGRLEEAARIGAEAAALAAQSRNDTARCNALHCEALCGVAVTGNLQQFEKRVANQIESAKSAGVIWIVFEYGSLGRAQFWRGCWNEARETLRKGAESEPPVGTAIYGYCDGGLFLVTAYAGDKGAALALLEPKKEVLLGGLATPHTMRVVSAAVEGLVVLDEWSEASRFYPLALEATATGNIIRVSFDGLVQTTAGIAAMAGRQWDKAEEHYQTALRQAHEVPHKIEQPEVRRWYARMLIERNASGDKEKARALLSEAVQMYGTIGMPKHLEIAEELMKKL</sequence>
<dbReference type="GO" id="GO:0035556">
    <property type="term" value="P:intracellular signal transduction"/>
    <property type="evidence" value="ECO:0007669"/>
    <property type="project" value="InterPro"/>
</dbReference>
<reference evidence="4 5" key="1">
    <citation type="journal article" date="2017" name="ISME J.">
        <title>Energy and carbon metabolisms in a deep terrestrial subsurface fluid microbial community.</title>
        <authorList>
            <person name="Momper L."/>
            <person name="Jungbluth S.P."/>
            <person name="Lee M.D."/>
            <person name="Amend J.P."/>
        </authorList>
    </citation>
    <scope>NUCLEOTIDE SEQUENCE [LARGE SCALE GENOMIC DNA]</scope>
    <source>
        <strain evidence="4">SURF_5</strain>
    </source>
</reference>
<dbReference type="CDD" id="cd07302">
    <property type="entry name" value="CHD"/>
    <property type="match status" value="1"/>
</dbReference>
<dbReference type="Pfam" id="PF00211">
    <property type="entry name" value="Guanylate_cyc"/>
    <property type="match status" value="1"/>
</dbReference>